<gene>
    <name evidence="6" type="ORF">SCF082_LOCUS1186</name>
</gene>
<feature type="compositionally biased region" description="Polar residues" evidence="4">
    <location>
        <begin position="2388"/>
        <end position="2399"/>
    </location>
</feature>
<feature type="region of interest" description="Disordered" evidence="4">
    <location>
        <begin position="1181"/>
        <end position="1284"/>
    </location>
</feature>
<dbReference type="Gene3D" id="3.30.420.10">
    <property type="entry name" value="Ribonuclease H-like superfamily/Ribonuclease H"/>
    <property type="match status" value="1"/>
</dbReference>
<feature type="region of interest" description="Disordered" evidence="4">
    <location>
        <begin position="1133"/>
        <end position="1153"/>
    </location>
</feature>
<dbReference type="InterPro" id="IPR000873">
    <property type="entry name" value="AMP-dep_synth/lig_dom"/>
</dbReference>
<feature type="compositionally biased region" description="Basic and acidic residues" evidence="4">
    <location>
        <begin position="1138"/>
        <end position="1153"/>
    </location>
</feature>
<dbReference type="InterPro" id="IPR036397">
    <property type="entry name" value="RNaseH_sf"/>
</dbReference>
<feature type="compositionally biased region" description="Low complexity" evidence="4">
    <location>
        <begin position="2212"/>
        <end position="2238"/>
    </location>
</feature>
<dbReference type="Pfam" id="PF07727">
    <property type="entry name" value="RVT_2"/>
    <property type="match status" value="1"/>
</dbReference>
<dbReference type="PROSITE" id="PS00455">
    <property type="entry name" value="AMP_BINDING"/>
    <property type="match status" value="1"/>
</dbReference>
<feature type="region of interest" description="Disordered" evidence="4">
    <location>
        <begin position="370"/>
        <end position="408"/>
    </location>
</feature>
<feature type="compositionally biased region" description="Basic and acidic residues" evidence="4">
    <location>
        <begin position="2421"/>
        <end position="2433"/>
    </location>
</feature>
<dbReference type="SUPFAM" id="SSF53098">
    <property type="entry name" value="Ribonuclease H-like"/>
    <property type="match status" value="1"/>
</dbReference>
<feature type="compositionally biased region" description="Polar residues" evidence="4">
    <location>
        <begin position="1059"/>
        <end position="1076"/>
    </location>
</feature>
<feature type="compositionally biased region" description="Acidic residues" evidence="4">
    <location>
        <begin position="2404"/>
        <end position="2413"/>
    </location>
</feature>
<feature type="compositionally biased region" description="Basic residues" evidence="4">
    <location>
        <begin position="254"/>
        <end position="265"/>
    </location>
</feature>
<dbReference type="Pfam" id="PF00501">
    <property type="entry name" value="AMP-binding"/>
    <property type="match status" value="1"/>
</dbReference>
<feature type="compositionally biased region" description="Basic and acidic residues" evidence="4">
    <location>
        <begin position="1275"/>
        <end position="1284"/>
    </location>
</feature>
<dbReference type="InterPro" id="IPR020845">
    <property type="entry name" value="AMP-binding_CS"/>
</dbReference>
<feature type="compositionally biased region" description="Basic and acidic residues" evidence="4">
    <location>
        <begin position="1241"/>
        <end position="1250"/>
    </location>
</feature>
<dbReference type="PANTHER" id="PTHR43272:SF32">
    <property type="entry name" value="AMP-DEPENDENT SYNTHETASE_LIGASE DOMAIN-CONTAINING PROTEIN"/>
    <property type="match status" value="1"/>
</dbReference>
<dbReference type="InterPro" id="IPR001584">
    <property type="entry name" value="Integrase_cat-core"/>
</dbReference>
<evidence type="ECO:0000256" key="1">
    <source>
        <dbReference type="ARBA" id="ARBA00022598"/>
    </source>
</evidence>
<feature type="compositionally biased region" description="Polar residues" evidence="4">
    <location>
        <begin position="1207"/>
        <end position="1216"/>
    </location>
</feature>
<feature type="compositionally biased region" description="Low complexity" evidence="4">
    <location>
        <begin position="2120"/>
        <end position="2134"/>
    </location>
</feature>
<feature type="compositionally biased region" description="Basic and acidic residues" evidence="4">
    <location>
        <begin position="283"/>
        <end position="297"/>
    </location>
</feature>
<feature type="compositionally biased region" description="Acidic residues" evidence="4">
    <location>
        <begin position="669"/>
        <end position="689"/>
    </location>
</feature>
<reference evidence="6 7" key="1">
    <citation type="submission" date="2024-02" db="EMBL/GenBank/DDBJ databases">
        <authorList>
            <person name="Chen Y."/>
            <person name="Shah S."/>
            <person name="Dougan E. K."/>
            <person name="Thang M."/>
            <person name="Chan C."/>
        </authorList>
    </citation>
    <scope>NUCLEOTIDE SEQUENCE [LARGE SCALE GENOMIC DNA]</scope>
</reference>
<dbReference type="GO" id="GO:0016874">
    <property type="term" value="F:ligase activity"/>
    <property type="evidence" value="ECO:0007669"/>
    <property type="project" value="UniProtKB-KW"/>
</dbReference>
<feature type="region of interest" description="Disordered" evidence="4">
    <location>
        <begin position="752"/>
        <end position="790"/>
    </location>
</feature>
<accession>A0ABP0HFP9</accession>
<feature type="region of interest" description="Disordered" evidence="4">
    <location>
        <begin position="3346"/>
        <end position="3370"/>
    </location>
</feature>
<dbReference type="PROSITE" id="PS50994">
    <property type="entry name" value="INTEGRASE"/>
    <property type="match status" value="1"/>
</dbReference>
<keyword evidence="3" id="KW-0443">Lipid metabolism</keyword>
<feature type="region of interest" description="Disordered" evidence="4">
    <location>
        <begin position="2388"/>
        <end position="2433"/>
    </location>
</feature>
<evidence type="ECO:0000313" key="6">
    <source>
        <dbReference type="EMBL" id="CAK8987964.1"/>
    </source>
</evidence>
<feature type="region of interest" description="Disordered" evidence="4">
    <location>
        <begin position="994"/>
        <end position="1100"/>
    </location>
</feature>
<keyword evidence="7" id="KW-1185">Reference proteome</keyword>
<dbReference type="InterPro" id="IPR013103">
    <property type="entry name" value="RVT_2"/>
</dbReference>
<evidence type="ECO:0000256" key="4">
    <source>
        <dbReference type="SAM" id="MobiDB-lite"/>
    </source>
</evidence>
<evidence type="ECO:0000256" key="3">
    <source>
        <dbReference type="ARBA" id="ARBA00023098"/>
    </source>
</evidence>
<sequence>MFSTFGATMAGGMAGGLYPTDTPETAAFKVAHSGVHAMPSSVPVSIFPGVREMVEVKSRKVPVLSWKAAIEMGSKESDAEVDERTKALNPGQCAVLVYTSGTTGDPKADSPDLWGGSGAPGFLEGEVQDGLGGEGVWIMILLDFRWLAADLGVDEMADLDYDFHGDFDDGPPPLLPLTPPAPEHAIQDEPGPWRCLRCHGHELEQLENGWKCSSCGSTDYHNVRYPTKTVTPTGTWMFVPHTAGSSPSSAPSRASRRPRRKKNKQRTSDSPPDGGDDFDLEESYERAESEALTHDPVIEPSPAPSRTGKAPHAGPPGPSKPGQGPKKPTGPGLPPDLREPVHAPVTGKAGPRLPRPAVLLRQVDSELPDLHGTNMSFAGGQKKKDDDSDKTGASWNSRKGPEPGIKWKTGQYPPVPLWKYDASDLRAFAKYKKKIEIWQLQMRPFASGKDQALLLYNSLSGEPEQELEHLSVDELYVENGVAKILELLQKPFEQRQIYQKRRFLQDFENMRRFHGESMRAYVLRFRRVMRSLRAVGIEITATFDEEALGSRLLDRSGLSHSDQRMVLIGTQQSLAFETIAETLALQWPEFRPPPPIFTKEGKGTGKHGKTASSSTSSITSSTTSTAPSSRSSGGGKGYPPKRVFVAETLEEEPEGEDLEAADGDLTPPEADEEQDEQQEGNEPEHAEDDDQGNLELQDLANVLPVTARKLSGVTLGRKFTTGGKKVKKTPEELRKVTHCSACGALGHWAADSECPMNKGGKGSKGTAKGSSSSYRSSTFQPAKKGDKPHHVSVVQHHEHGSLQITDEPESTYGMSFTTYMVSVPFTIHEIKNNTTGESLAGFMVLDSACQRTCCGEIWFEHHKKFLEHHFMACHTIPTKDMYQFGKGSPTVAATRVYMPTVFDCNPCLLGAGLLPEDIPLLGSNSLMDKLGTIIDLPNRSVRFTSLGCTVPLHVRCGHFCIALFDVVHHEAVHSWHVWKEFTSQELWHDPDPELLLPPKPTKDHLTIIAPNSEPGHAVDASTMADPLETNGASPEQVQEERVDHDGRGSAHAHHAQSMVGRSSSTNNGRAPSSRQMRPQGHQEVRQHARSLRQVPQVHADMEVERKQRGMGRMGWIGRLLCTVVAIATTALQQGEGHQGSEGHEGKGKAQDEEENYHEANHFFHSGFERQHGDSLLDQFPGGVRPQDGPLDPGAGLRGLPDLRAGFTTGSGTSQLGASRFPVRGGLPAGQGEVGAGRQHHPRPENGEPRGDPGGGFVADRGLGRGGQSRLGTCGRDGRATSHRLDMKPGTAKRLKGDMKRAIQVYTVENSTYQTHHAVHRPPPCVDLWELFAGEARMTELAHQYDLNALQPQDLRYGQDFKDASTRAYIMEKVKKFKPWLIPMGVDCRLWNQFSINLNWSTPERQVQLKELQRQERPLVHFATDVALEQYKNGRYFLIENPLRSTLWQEQALQELLALPGVWSTTLDAGAYGAEVDGQPLCKPMRWIGNAPGMDLALHRRLDDLEKQYCIPIQGTITRKSQVYPDNLCRQILQELRAIVFQHEPTRFGRPLHHVLAISYPTADLDAWNDISNYISGAYERSNKRPFDIPLDTEMGKSIQQLFRIKAIKIQACFAPTCRRIPANVDEYFTRAAFLQYADKTRAVEVEDLDEIQFPRQRFSKAVEIAVFAYGFRLEAPEHREQAQPGEDKPAIVPGLMTDVSFDTKEALDPVIKRSVARLHINLGHPSPQELLRLLASQGSVPSLVIKAVQGLVCSTCRRLKPPQEPRPASMPSMVAGQFGDELQADIFYIRLLTGQSYPILGVIDRATGLHMAGLMPDRNADTAFRVLEEIWLRPFGVPLLLRCDPDHTFRGNFENRLQSMGCMVEHCAPEAHFQIGMVERRNAILRLTIEKLVDQFATVEPEDIPRILIGACHASNNMVYSRGRSAYQAVFGRQPRLPNDVLSDDHVLSSSTQAFDENYNPKLRAELVRSEAQKCLLDLNASQQLRRALLRKTRNTAIPDLQPGQRCAVWRWSKKGVRKRGAWLTARFLSWDPGHAGKQAWVRLGASTTLVTAEQLRTAHGFEDWTPDQSDIKALKNAAESFTQHILEDERGEPPPDGPPEELADAPLEYDAAPPPPTPSMMVPATPAPATAAPGTPPPVAHQHATAIHVNIDSPTNIHHQHTTVQMQRFGDLPKSLSRSRRHHGPYTKSPPLPSQAASSLKGIRTQPDEVAQQASQAALADTSALAPAAESSAPPLADNATATLGHTSPQGTQFHQQAILAEDPPAIPTTPFSSENEGHNALHHQQEHDTVVPASAAAEAHGRHSQGPQHSAEPPGIPVELPPDTEQEAAQQEPLPTLPQKRPFDSLHTLLHEADGTITTMNPTWGGTPPQGFGRASNRFHKIYLTTQQRQQDVNGTSKPAEESDTSADSDESISTPADKPSRNMTRQEAKQLDREIPWRQIASMPRPYVEKFLDSIIKEANSWSEWRSVKPLTREEAQRVLRDKILSKRILRSRACYRDKNVGQGELKAKCRIVCLGHLDPDLELLDRSAPTPGRTTEMLMLAMITAGANCELFDTQLKWHSWTADAATAFLQGQQPSERPMELYMYPPKDGLIDMTPCWSHPLYKVMGNIYGLANAPALWCNEVVARLTRLHYTRHTFDQMLFIKREGQQIVSMILVYVDDFLGVFRSDYNIQEVKDAFAWGSFHDLANKVVTFKGKELHLHQLENKRWKLKITMAKFINGLDSAKLPRGRTSSPPELTPLEHREFRSVSGCLQWASTQCRPEIGAVVSLSNQGKETTCHNLKDLYDAMSYLKSSPHEGLLMQDIPMNQKTVIVAFSDASWCNAARSGSQIGILIGICPPEVRSQPTAFSPLDWRSCRATRVCRSTLAAEASAADEASDRAAYLNMALSEILFNGPAHRLGSMVDYVQTTDAKSLYDAVVSEAPNLTDKRSLCNVRAIQETVDKSHMHWLPSNCQFADGLTKVSETLRSTFRRWLNDPFAILLEHPRNEKLLVDLKAGSIKDRLCACRPTLMLAVPLVWEKIADRLRALGAANSGLKQSIAAWAKDLGLRAAKARAEGKRAAGFRAEQGYTLADMIVLSKVKAALGLDQMKFAATGAAPIRVDTLEYFGSLGLDIHEPPGGDFSVGESHGCSTISTPACHAWGSCGFQIAGLEVKVFKVDDKSNSKTECPPAPSLDTIDEKYQGEICFRGRSIMMGYMAQPDFGEAHIKEIEKKTAEAIDSEGWMHSGDKGIVTEQGMVKITGRFKELIIGDGGENIAPVPIEDQVKAACDGINEVMMIGDKRKYNVALITLKAVGANGEIPGTDDLDAGAKRVNPEVTKISQALDDKAEAFGRVWRKGSLESWGGGGRGATGTGGGATGQDGKVIW</sequence>
<dbReference type="Gene3D" id="3.40.50.980">
    <property type="match status" value="1"/>
</dbReference>
<feature type="region of interest" description="Disordered" evidence="4">
    <location>
        <begin position="231"/>
        <end position="355"/>
    </location>
</feature>
<keyword evidence="2" id="KW-0276">Fatty acid metabolism</keyword>
<dbReference type="SUPFAM" id="SSF56801">
    <property type="entry name" value="Acetyl-CoA synthetase-like"/>
    <property type="match status" value="2"/>
</dbReference>
<dbReference type="PANTHER" id="PTHR43272">
    <property type="entry name" value="LONG-CHAIN-FATTY-ACID--COA LIGASE"/>
    <property type="match status" value="1"/>
</dbReference>
<feature type="compositionally biased region" description="Polar residues" evidence="4">
    <location>
        <begin position="2241"/>
        <end position="2257"/>
    </location>
</feature>
<dbReference type="InterPro" id="IPR042099">
    <property type="entry name" value="ANL_N_sf"/>
</dbReference>
<feature type="compositionally biased region" description="Acidic residues" evidence="4">
    <location>
        <begin position="648"/>
        <end position="662"/>
    </location>
</feature>
<feature type="region of interest" description="Disordered" evidence="4">
    <location>
        <begin position="2176"/>
        <end position="2344"/>
    </location>
</feature>
<feature type="compositionally biased region" description="Basic and acidic residues" evidence="4">
    <location>
        <begin position="1038"/>
        <end position="1048"/>
    </location>
</feature>
<dbReference type="Gene3D" id="3.40.50.12780">
    <property type="entry name" value="N-terminal domain of ligase-like"/>
    <property type="match status" value="1"/>
</dbReference>
<evidence type="ECO:0000259" key="5">
    <source>
        <dbReference type="PROSITE" id="PS50994"/>
    </source>
</evidence>
<feature type="compositionally biased region" description="Low complexity" evidence="4">
    <location>
        <begin position="320"/>
        <end position="330"/>
    </location>
</feature>
<evidence type="ECO:0000256" key="2">
    <source>
        <dbReference type="ARBA" id="ARBA00022832"/>
    </source>
</evidence>
<feature type="compositionally biased region" description="Basic and acidic residues" evidence="4">
    <location>
        <begin position="2277"/>
        <end position="2291"/>
    </location>
</feature>
<protein>
    <submittedName>
        <fullName evidence="6">Long-chain-fatty-acid--CoA ligase ACSBG2 (Acyl-CoA synthetase bubblegum family member 2) (Arachidonate--CoA ligase ACSBG2)</fullName>
    </submittedName>
</protein>
<evidence type="ECO:0000313" key="7">
    <source>
        <dbReference type="Proteomes" id="UP001642464"/>
    </source>
</evidence>
<organism evidence="6 7">
    <name type="scientific">Durusdinium trenchii</name>
    <dbReference type="NCBI Taxonomy" id="1381693"/>
    <lineage>
        <taxon>Eukaryota</taxon>
        <taxon>Sar</taxon>
        <taxon>Alveolata</taxon>
        <taxon>Dinophyceae</taxon>
        <taxon>Suessiales</taxon>
        <taxon>Symbiodiniaceae</taxon>
        <taxon>Durusdinium</taxon>
    </lineage>
</organism>
<feature type="domain" description="Integrase catalytic" evidence="5">
    <location>
        <begin position="1767"/>
        <end position="1946"/>
    </location>
</feature>
<dbReference type="Proteomes" id="UP001642464">
    <property type="component" value="Unassembled WGS sequence"/>
</dbReference>
<name>A0ABP0HFP9_9DINO</name>
<feature type="region of interest" description="Disordered" evidence="4">
    <location>
        <begin position="589"/>
        <end position="689"/>
    </location>
</feature>
<comment type="caution">
    <text evidence="6">The sequence shown here is derived from an EMBL/GenBank/DDBJ whole genome shotgun (WGS) entry which is preliminary data.</text>
</comment>
<feature type="compositionally biased region" description="Low complexity" evidence="4">
    <location>
        <begin position="610"/>
        <end position="631"/>
    </location>
</feature>
<feature type="compositionally biased region" description="Low complexity" evidence="4">
    <location>
        <begin position="764"/>
        <end position="773"/>
    </location>
</feature>
<feature type="region of interest" description="Disordered" evidence="4">
    <location>
        <begin position="2089"/>
        <end position="2141"/>
    </location>
</feature>
<keyword evidence="1 6" id="KW-0436">Ligase</keyword>
<dbReference type="EMBL" id="CAXAMM010000558">
    <property type="protein sequence ID" value="CAK8987964.1"/>
    <property type="molecule type" value="Genomic_DNA"/>
</dbReference>
<feature type="compositionally biased region" description="Gly residues" evidence="4">
    <location>
        <begin position="3347"/>
        <end position="3363"/>
    </location>
</feature>
<dbReference type="Pfam" id="PF23562">
    <property type="entry name" value="AMP-binding_C_3"/>
    <property type="match status" value="1"/>
</dbReference>
<dbReference type="InterPro" id="IPR012337">
    <property type="entry name" value="RNaseH-like_sf"/>
</dbReference>
<proteinExistence type="predicted"/>